<dbReference type="Pfam" id="PF00400">
    <property type="entry name" value="WD40"/>
    <property type="match status" value="1"/>
</dbReference>
<proteinExistence type="predicted"/>
<dbReference type="InterPro" id="IPR035513">
    <property type="entry name" value="Invertase/methylesterase_inhib"/>
</dbReference>
<dbReference type="Gene3D" id="2.130.10.10">
    <property type="entry name" value="YVTN repeat-like/Quinoprotein amine dehydrogenase"/>
    <property type="match status" value="1"/>
</dbReference>
<sequence>MALIPSSSQAHFTQTRLDLDSIRSLISQVNHHLNHLLSDPTSCNSLQRKSRAILSNSTSQSTELTDQSVISSLYYGIKSTEAGNQCGSIEEKKSRLVDAEKMLQVPALQEEEGTSTGIENRLLVSLAYFYLALVKKLQGDQWQMTLHFLQSVSVHPELVRTELSPRLWECVFGARVPGAGRKVGEEIDEVAKCQARRYKSWLMYYQVVSYGDNPTWNRNCDTGTSNHHKYNQKCTCKWSSEDKSTGFMFVTSLLFVYNYIFNYSNAEIKNKKMTNIFAYSSDNKNLTVNSVLKETFDMKRLQEMLEDSQSDSPIPHYSHDGLSDVSDSEVKFITYLDKSSLAKVTPIDTDLLAPKISDRYSTSILFFFLSWEPCCIALRASTEDAMIFAPESARNSYSNSNSTDTKEEEFSNNTSLYAPSYTSHNSNHNLDNSILDFRDLTYGSPPSSPYPCKLRCFSNFSSKILRGSFARRIMSFSGSERDFGDSNSIYTQTEIAEKFEKAILNLCSSNSGPEIVTVWEFISTQKDLNCANFKQDILDQLLYGISCSQKDNKTVRVLVYILLLMISEDKSILQDIKRKKFYLHYLVSALKQNIHEAVIIIYLLEPSPSELKNLDLLPNLVEIACHSSGEKSNLQSTTIPITPTSASIALIEILVTSFDYVTNNMHLATVSSPRILAQLVNVAITKENSLEEGMGLSAIMVRCMRLNANCKKFLYQVTPVDPFLELLSRKERCAKTAALEYFYEILQVPRSSANTLLQQIQQKGGLHVLQTLLLCLHESKLEHRLMAANLLLQLDLLGKPSVKTMFKEEAIAVLLEAVSSEENCGTQALAAHIISNLAGTHSWGGESYTAAWLLKKAGLVSTTQRNMVRNIDWFDPCLQESEASTWSLKTARVIIKFGRPLLNALSKGLQSKTKSVSRDCLVCAAWLGSSFSASSGPATSLREMASEVLLADVARFLHPGSELDERILACFCVYNYTSGKGKQRLMSFSEGLRESLRRLSSVTWMADELLRVTDYLFPTKPRVSCVHTQILEIGQGGNGAATAITFYKGQLYAGYADGTIKAWEIRGQRAMLVQEVREHKRAVICFSIFAPGDNLLSGSADKSIRVWRMVQRKIECVDVMRMKEPIQKLETFGDGFFVIMASKSLKMLYASRSSQKICKKKHIKSVAATQGKIYTGCTDSSIQELDVTVNNSIEIRAPEKSWKLRKQPVNSIVVYKDWMYCAGNAVQGSSYKNWRKRLGPDVVLPLPKGFEVQEMAVVEDFIYLNCNKNPSVIQIWLREKPQKDSVKGWARVAVSVAMSESRRISNYLVKNHQGSPAFTDCIECMRDATVQLQSSEAELKHLDKSKFELQMNDIVTWVSAALTDANTCTDGLMYYKGEQFGGVKHKVLKAAHLCSNALAFVNKLASSRNIN</sequence>
<dbReference type="PROSITE" id="PS50082">
    <property type="entry name" value="WD_REPEATS_2"/>
    <property type="match status" value="1"/>
</dbReference>
<evidence type="ECO:0000313" key="4">
    <source>
        <dbReference type="Proteomes" id="UP000623129"/>
    </source>
</evidence>
<dbReference type="Pfam" id="PF23628">
    <property type="entry name" value="ARM_LIN_C"/>
    <property type="match status" value="1"/>
</dbReference>
<name>A0A833RTU8_9POAL</name>
<dbReference type="InterPro" id="IPR006501">
    <property type="entry name" value="Pectinesterase_inhib_dom"/>
</dbReference>
<dbReference type="Gene3D" id="1.20.140.40">
    <property type="entry name" value="Invertase/pectin methylesterase inhibitor family protein"/>
    <property type="match status" value="1"/>
</dbReference>
<dbReference type="InterPro" id="IPR056512">
    <property type="entry name" value="LIN_N"/>
</dbReference>
<dbReference type="InterPro" id="IPR016024">
    <property type="entry name" value="ARM-type_fold"/>
</dbReference>
<organism evidence="3 4">
    <name type="scientific">Carex littledalei</name>
    <dbReference type="NCBI Taxonomy" id="544730"/>
    <lineage>
        <taxon>Eukaryota</taxon>
        <taxon>Viridiplantae</taxon>
        <taxon>Streptophyta</taxon>
        <taxon>Embryophyta</taxon>
        <taxon>Tracheophyta</taxon>
        <taxon>Spermatophyta</taxon>
        <taxon>Magnoliopsida</taxon>
        <taxon>Liliopsida</taxon>
        <taxon>Poales</taxon>
        <taxon>Cyperaceae</taxon>
        <taxon>Cyperoideae</taxon>
        <taxon>Cariceae</taxon>
        <taxon>Carex</taxon>
        <taxon>Carex subgen. Euthyceras</taxon>
    </lineage>
</organism>
<dbReference type="SUPFAM" id="SSF48371">
    <property type="entry name" value="ARM repeat"/>
    <property type="match status" value="1"/>
</dbReference>
<evidence type="ECO:0000256" key="1">
    <source>
        <dbReference type="PROSITE-ProRule" id="PRU00221"/>
    </source>
</evidence>
<evidence type="ECO:0000259" key="2">
    <source>
        <dbReference type="SMART" id="SM00856"/>
    </source>
</evidence>
<dbReference type="InterPro" id="IPR015943">
    <property type="entry name" value="WD40/YVTN_repeat-like_dom_sf"/>
</dbReference>
<dbReference type="SMART" id="SM00320">
    <property type="entry name" value="WD40"/>
    <property type="match status" value="2"/>
</dbReference>
<protein>
    <submittedName>
        <fullName evidence="3">Putative E3 ubiquitin-protein ligase LIN-1</fullName>
    </submittedName>
</protein>
<dbReference type="Pfam" id="PF23654">
    <property type="entry name" value="ARM_LIN_2nd"/>
    <property type="match status" value="1"/>
</dbReference>
<feature type="repeat" description="WD" evidence="1">
    <location>
        <begin position="1076"/>
        <end position="1109"/>
    </location>
</feature>
<evidence type="ECO:0000313" key="3">
    <source>
        <dbReference type="EMBL" id="KAF3340643.1"/>
    </source>
</evidence>
<dbReference type="Pfam" id="PF23568">
    <property type="entry name" value="ARM_LIN"/>
    <property type="match status" value="1"/>
</dbReference>
<dbReference type="PANTHER" id="PTHR35549">
    <property type="entry name" value="OS04G0584500 PROTEIN"/>
    <property type="match status" value="1"/>
</dbReference>
<dbReference type="SMART" id="SM00856">
    <property type="entry name" value="PMEI"/>
    <property type="match status" value="1"/>
</dbReference>
<dbReference type="CDD" id="cd15798">
    <property type="entry name" value="PMEI-like_3"/>
    <property type="match status" value="1"/>
</dbReference>
<accession>A0A833RTU8</accession>
<dbReference type="InterPro" id="IPR011989">
    <property type="entry name" value="ARM-like"/>
</dbReference>
<gene>
    <name evidence="3" type="ORF">FCM35_KLT09487</name>
</gene>
<feature type="domain" description="Pectinesterase inhibitor" evidence="2">
    <location>
        <begin position="1257"/>
        <end position="1400"/>
    </location>
</feature>
<dbReference type="PROSITE" id="PS50294">
    <property type="entry name" value="WD_REPEATS_REGION"/>
    <property type="match status" value="1"/>
</dbReference>
<dbReference type="Pfam" id="PF04043">
    <property type="entry name" value="PMEI"/>
    <property type="match status" value="1"/>
</dbReference>
<dbReference type="InterPro" id="IPR001680">
    <property type="entry name" value="WD40_rpt"/>
</dbReference>
<dbReference type="SUPFAM" id="SSF50978">
    <property type="entry name" value="WD40 repeat-like"/>
    <property type="match status" value="1"/>
</dbReference>
<reference evidence="3" key="1">
    <citation type="submission" date="2020-01" db="EMBL/GenBank/DDBJ databases">
        <title>Genome sequence of Kobresia littledalei, the first chromosome-level genome in the family Cyperaceae.</title>
        <authorList>
            <person name="Qu G."/>
        </authorList>
    </citation>
    <scope>NUCLEOTIDE SEQUENCE</scope>
    <source>
        <strain evidence="3">C.B.Clarke</strain>
        <tissue evidence="3">Leaf</tissue>
    </source>
</reference>
<dbReference type="Gene3D" id="1.25.10.10">
    <property type="entry name" value="Leucine-rich Repeat Variant"/>
    <property type="match status" value="1"/>
</dbReference>
<dbReference type="Proteomes" id="UP000623129">
    <property type="component" value="Unassembled WGS sequence"/>
</dbReference>
<dbReference type="NCBIfam" id="TIGR01614">
    <property type="entry name" value="PME_inhib"/>
    <property type="match status" value="1"/>
</dbReference>
<dbReference type="InterPro" id="IPR056514">
    <property type="entry name" value="ARM_LIN_2nd"/>
</dbReference>
<dbReference type="OrthoDB" id="6262491at2759"/>
<dbReference type="EMBL" id="SWLB01000002">
    <property type="protein sequence ID" value="KAF3340643.1"/>
    <property type="molecule type" value="Genomic_DNA"/>
</dbReference>
<keyword evidence="1" id="KW-0853">WD repeat</keyword>
<dbReference type="SUPFAM" id="SSF101148">
    <property type="entry name" value="Plant invertase/pectin methylesterase inhibitor"/>
    <property type="match status" value="1"/>
</dbReference>
<dbReference type="InterPro" id="IPR055566">
    <property type="entry name" value="ARM_LIN"/>
</dbReference>
<dbReference type="InterPro" id="IPR036322">
    <property type="entry name" value="WD40_repeat_dom_sf"/>
</dbReference>
<dbReference type="GO" id="GO:0004857">
    <property type="term" value="F:enzyme inhibitor activity"/>
    <property type="evidence" value="ECO:0007669"/>
    <property type="project" value="InterPro"/>
</dbReference>
<comment type="caution">
    <text evidence="3">The sequence shown here is derived from an EMBL/GenBank/DDBJ whole genome shotgun (WGS) entry which is preliminary data.</text>
</comment>
<keyword evidence="4" id="KW-1185">Reference proteome</keyword>
<dbReference type="PANTHER" id="PTHR35549:SF2">
    <property type="entry name" value="TRANSDUCIN_WD40 REPEAT-LIKE SUPERFAMILY PROTEIN"/>
    <property type="match status" value="1"/>
</dbReference>